<dbReference type="HOGENOM" id="CLU_085951_0_1_5"/>
<dbReference type="Gene3D" id="1.10.3230.30">
    <property type="entry name" value="Phage gp6-like head-tail connector protein"/>
    <property type="match status" value="1"/>
</dbReference>
<dbReference type="Pfam" id="PF05135">
    <property type="entry name" value="Phage_connect_1"/>
    <property type="match status" value="1"/>
</dbReference>
<dbReference type="InterPro" id="IPR021146">
    <property type="entry name" value="Phage_gp6-like_head-tail"/>
</dbReference>
<evidence type="ECO:0000313" key="1">
    <source>
        <dbReference type="EMBL" id="AEG47905.1"/>
    </source>
</evidence>
<dbReference type="CDD" id="cd08054">
    <property type="entry name" value="gp6"/>
    <property type="match status" value="1"/>
</dbReference>
<sequence>MLADLKAWLRIGSDDEDGVLERLLGSASGLCEQFIGQWLVVRDAAETIVADGSWQRLTARPVVAILGVEVAGVPLATGAYAVDIDASGDGWVRARLVDGPGKVTVRYRAGLAADVEGLPEAIRQGIVRLAAEHFTARDGEVATPPAVVSALWRPWRRMRLA</sequence>
<dbReference type="InterPro" id="IPR011738">
    <property type="entry name" value="Phage_CHP"/>
</dbReference>
<keyword evidence="2" id="KW-1185">Reference proteome</keyword>
<dbReference type="NCBIfam" id="TIGR02215">
    <property type="entry name" value="phage_chp_gp8"/>
    <property type="match status" value="1"/>
</dbReference>
<dbReference type="AlphaFoldDB" id="F6EUY1"/>
<accession>F6EUY1</accession>
<dbReference type="STRING" id="690566.Sphch_0205"/>
<evidence type="ECO:0008006" key="3">
    <source>
        <dbReference type="Google" id="ProtNLM"/>
    </source>
</evidence>
<reference evidence="1 2" key="1">
    <citation type="submission" date="2011-05" db="EMBL/GenBank/DDBJ databases">
        <title>Complete sequence of chromosome 1 of Sphingobium chlorophenolicum L-1.</title>
        <authorList>
            <consortium name="US DOE Joint Genome Institute"/>
            <person name="Lucas S."/>
            <person name="Han J."/>
            <person name="Lapidus A."/>
            <person name="Cheng J.-F."/>
            <person name="Goodwin L."/>
            <person name="Pitluck S."/>
            <person name="Peters L."/>
            <person name="Daligault H."/>
            <person name="Han C."/>
            <person name="Tapia R."/>
            <person name="Land M."/>
            <person name="Hauser L."/>
            <person name="Kyrpides N."/>
            <person name="Ivanova N."/>
            <person name="Pagani I."/>
            <person name="Turner P."/>
            <person name="Copley S."/>
            <person name="Woyke T."/>
        </authorList>
    </citation>
    <scope>NUCLEOTIDE SEQUENCE [LARGE SCALE GENOMIC DNA]</scope>
    <source>
        <strain evidence="1 2">L-1</strain>
    </source>
</reference>
<name>F6EUY1_SPHCR</name>
<dbReference type="Proteomes" id="UP000007150">
    <property type="component" value="Chromosome 1"/>
</dbReference>
<dbReference type="RefSeq" id="WP_013846178.1">
    <property type="nucleotide sequence ID" value="NC_015593.1"/>
</dbReference>
<organism evidence="1 2">
    <name type="scientific">Sphingobium chlorophenolicum L-1</name>
    <dbReference type="NCBI Taxonomy" id="690566"/>
    <lineage>
        <taxon>Bacteria</taxon>
        <taxon>Pseudomonadati</taxon>
        <taxon>Pseudomonadota</taxon>
        <taxon>Alphaproteobacteria</taxon>
        <taxon>Sphingomonadales</taxon>
        <taxon>Sphingomonadaceae</taxon>
        <taxon>Sphingobium</taxon>
    </lineage>
</organism>
<gene>
    <name evidence="1" type="ORF">Sphch_0205</name>
</gene>
<dbReference type="EMBL" id="CP002798">
    <property type="protein sequence ID" value="AEG47905.1"/>
    <property type="molecule type" value="Genomic_DNA"/>
</dbReference>
<dbReference type="KEGG" id="sch:Sphch_0205"/>
<protein>
    <recommendedName>
        <fullName evidence="3">Phage gp6-like head-tail connector protein</fullName>
    </recommendedName>
</protein>
<evidence type="ECO:0000313" key="2">
    <source>
        <dbReference type="Proteomes" id="UP000007150"/>
    </source>
</evidence>
<proteinExistence type="predicted"/>